<dbReference type="Pfam" id="PF00797">
    <property type="entry name" value="Acetyltransf_2"/>
    <property type="match status" value="1"/>
</dbReference>
<keyword evidence="2" id="KW-0106">Calcium</keyword>
<dbReference type="InterPro" id="IPR053710">
    <property type="entry name" value="Arylamine_NAT_domain_sf"/>
</dbReference>
<sequence>MAAMALPPSYQRVHDVKLSKSQVKRLRKRCLLDECEEAAGPDLLFKVHRGLFSALPFENLTALREDWVSLDIADIIDKMCGPDGSSRRGGYCFELNKLLAVFLLHLGFQVQPFAARVWLDDGETPRLPTPPLHTHMCLLVNAGTTGPPYLCDVAFGKVGLFEPISLEKLNQGVLQNGHTRMRLESSSFKTLQGLDYDTYMLWVEIDGKWMRGYSILPVQDLSYVDSIPLNLKVYGYFESPFTQRLWCERRDREHIRILGSHFLREAAGSCQKFSIESGKHLQQLLRSHFDLELSLAECEGLHRLGEAEPGEEKWRCLLELRQRDADRFKRFHFPVAVAAGVVILVASIHDESKDCALNALQLSLLPCSSPRFEPPQRAIMGSGVSAEALKNASAQEVKQVVADLPPESKQKLEEALTKTEKTSLVSSAPQTVATEDTRSLIEKLAGGVKMVENFMQNAEVFTNMFGQFDQDGSGKVKVSELGPMADSIIRAVDGVDSKEELMKTFDKNGDGEINKEEWKELITEFFKAMQQKTAKQLIDNTEKDAELSADPAWPELKATLEKYV</sequence>
<dbReference type="SUPFAM" id="SSF47473">
    <property type="entry name" value="EF-hand"/>
    <property type="match status" value="1"/>
</dbReference>
<dbReference type="PROSITE" id="PS00018">
    <property type="entry name" value="EF_HAND_1"/>
    <property type="match status" value="1"/>
</dbReference>
<evidence type="ECO:0000313" key="4">
    <source>
        <dbReference type="EMBL" id="CAK9049926.1"/>
    </source>
</evidence>
<comment type="caution">
    <text evidence="4">The sequence shown here is derived from an EMBL/GenBank/DDBJ whole genome shotgun (WGS) entry which is preliminary data.</text>
</comment>
<dbReference type="InterPro" id="IPR018247">
    <property type="entry name" value="EF_Hand_1_Ca_BS"/>
</dbReference>
<evidence type="ECO:0000256" key="1">
    <source>
        <dbReference type="ARBA" id="ARBA00006547"/>
    </source>
</evidence>
<dbReference type="Gene3D" id="1.10.238.10">
    <property type="entry name" value="EF-hand"/>
    <property type="match status" value="1"/>
</dbReference>
<dbReference type="PROSITE" id="PS50222">
    <property type="entry name" value="EF_HAND_2"/>
    <property type="match status" value="2"/>
</dbReference>
<protein>
    <submittedName>
        <fullName evidence="4">Arylamine N-acetyltransferase (NAT)</fullName>
    </submittedName>
</protein>
<dbReference type="InterPro" id="IPR011992">
    <property type="entry name" value="EF-hand-dom_pair"/>
</dbReference>
<dbReference type="PANTHER" id="PTHR11786">
    <property type="entry name" value="N-HYDROXYARYLAMINE O-ACETYLTRANSFERASE"/>
    <property type="match status" value="1"/>
</dbReference>
<proteinExistence type="inferred from homology"/>
<evidence type="ECO:0000256" key="2">
    <source>
        <dbReference type="ARBA" id="ARBA00022837"/>
    </source>
</evidence>
<dbReference type="InterPro" id="IPR001447">
    <property type="entry name" value="Arylamine_N-AcTrfase"/>
</dbReference>
<comment type="similarity">
    <text evidence="1">Belongs to the arylamine N-acetyltransferase family.</text>
</comment>
<dbReference type="Pfam" id="PF00036">
    <property type="entry name" value="EF-hand_1"/>
    <property type="match status" value="1"/>
</dbReference>
<gene>
    <name evidence="4" type="ORF">SCF082_LOCUS27601</name>
</gene>
<reference evidence="4 5" key="1">
    <citation type="submission" date="2024-02" db="EMBL/GenBank/DDBJ databases">
        <authorList>
            <person name="Chen Y."/>
            <person name="Shah S."/>
            <person name="Dougan E. K."/>
            <person name="Thang M."/>
            <person name="Chan C."/>
        </authorList>
    </citation>
    <scope>NUCLEOTIDE SEQUENCE [LARGE SCALE GENOMIC DNA]</scope>
</reference>
<dbReference type="InterPro" id="IPR002048">
    <property type="entry name" value="EF_hand_dom"/>
</dbReference>
<accession>A0ABP0MFI8</accession>
<dbReference type="SUPFAM" id="SSF54001">
    <property type="entry name" value="Cysteine proteinases"/>
    <property type="match status" value="1"/>
</dbReference>
<evidence type="ECO:0000259" key="3">
    <source>
        <dbReference type="PROSITE" id="PS50222"/>
    </source>
</evidence>
<dbReference type="PANTHER" id="PTHR11786:SF0">
    <property type="entry name" value="ARYLAMINE N-ACETYLTRANSFERASE 4-RELATED"/>
    <property type="match status" value="1"/>
</dbReference>
<keyword evidence="5" id="KW-1185">Reference proteome</keyword>
<dbReference type="Proteomes" id="UP001642464">
    <property type="component" value="Unassembled WGS sequence"/>
</dbReference>
<dbReference type="InterPro" id="IPR038765">
    <property type="entry name" value="Papain-like_cys_pep_sf"/>
</dbReference>
<name>A0ABP0MFI8_9DINO</name>
<evidence type="ECO:0000313" key="5">
    <source>
        <dbReference type="Proteomes" id="UP001642464"/>
    </source>
</evidence>
<feature type="domain" description="EF-hand" evidence="3">
    <location>
        <begin position="456"/>
        <end position="491"/>
    </location>
</feature>
<dbReference type="CDD" id="cd00051">
    <property type="entry name" value="EFh"/>
    <property type="match status" value="1"/>
</dbReference>
<dbReference type="Gene3D" id="3.30.2140.20">
    <property type="match status" value="1"/>
</dbReference>
<feature type="domain" description="EF-hand" evidence="3">
    <location>
        <begin position="493"/>
        <end position="528"/>
    </location>
</feature>
<dbReference type="SMART" id="SM00054">
    <property type="entry name" value="EFh"/>
    <property type="match status" value="2"/>
</dbReference>
<dbReference type="EMBL" id="CAXAMM010021446">
    <property type="protein sequence ID" value="CAK9049926.1"/>
    <property type="molecule type" value="Genomic_DNA"/>
</dbReference>
<organism evidence="4 5">
    <name type="scientific">Durusdinium trenchii</name>
    <dbReference type="NCBI Taxonomy" id="1381693"/>
    <lineage>
        <taxon>Eukaryota</taxon>
        <taxon>Sar</taxon>
        <taxon>Alveolata</taxon>
        <taxon>Dinophyceae</taxon>
        <taxon>Suessiales</taxon>
        <taxon>Symbiodiniaceae</taxon>
        <taxon>Durusdinium</taxon>
    </lineage>
</organism>